<dbReference type="CDD" id="cd00180">
    <property type="entry name" value="PKc"/>
    <property type="match status" value="1"/>
</dbReference>
<dbReference type="InterPro" id="IPR011009">
    <property type="entry name" value="Kinase-like_dom_sf"/>
</dbReference>
<dbReference type="GO" id="GO:0008270">
    <property type="term" value="F:zinc ion binding"/>
    <property type="evidence" value="ECO:0007669"/>
    <property type="project" value="UniProtKB-KW"/>
</dbReference>
<accession>A0A9P9IXX0</accession>
<feature type="compositionally biased region" description="Polar residues" evidence="2">
    <location>
        <begin position="138"/>
        <end position="156"/>
    </location>
</feature>
<gene>
    <name evidence="5" type="ORF">B0J11DRAFT_148979</name>
</gene>
<evidence type="ECO:0000313" key="6">
    <source>
        <dbReference type="Proteomes" id="UP000700596"/>
    </source>
</evidence>
<keyword evidence="1" id="KW-0479">Metal-binding</keyword>
<dbReference type="PANTHER" id="PTHR24359:SF1">
    <property type="entry name" value="INHIBITOR OF NUCLEAR FACTOR KAPPA-B KINASE EPSILON SUBUNIT HOMOLOG 1-RELATED"/>
    <property type="match status" value="1"/>
</dbReference>
<dbReference type="PROSITE" id="PS50011">
    <property type="entry name" value="PROTEIN_KINASE_DOM"/>
    <property type="match status" value="1"/>
</dbReference>
<dbReference type="SMART" id="SM00220">
    <property type="entry name" value="S_TKc"/>
    <property type="match status" value="1"/>
</dbReference>
<dbReference type="SUPFAM" id="SSF56112">
    <property type="entry name" value="Protein kinase-like (PK-like)"/>
    <property type="match status" value="1"/>
</dbReference>
<proteinExistence type="predicted"/>
<dbReference type="Pfam" id="PF00069">
    <property type="entry name" value="Pkinase"/>
    <property type="match status" value="1"/>
</dbReference>
<dbReference type="Gene3D" id="1.10.510.10">
    <property type="entry name" value="Transferase(Phosphotransferase) domain 1"/>
    <property type="match status" value="1"/>
</dbReference>
<sequence length="826" mass="92010">MSDNIGDQDWAAGVFWSQPSPIHPMAALNRNLTGWDVTGGANASALEAPMDLDFPPNRSDTSLDYPSTDSGYYGDPNYSGVFDRLAKWDIWLQGWFVQSGGKFPTNEEIRAFSHLIRLPIQAIRGRFEMYRQISEEPTASFNSTGENSYGTSSGQAPSDAMVSTPMTGQVDQTEYNSTNSGHASSESIVDISVIRQLYQSQQNGTNFMENVQYVGDDALETPFFPLPITLTSSFNTPSESRSLIASTEDCSSNSRKAGKVPLTDSLHICIHRICEIKRLRGCGRMRRNETPKGAYWCTLQKECRKRFRSPSDLKRHEAIVYPQRAFFCTLCGDLGNAQKSHVFFREDKICDHFNKYHPSVTVNDITEYEVPLVGLPFMEKCNFKSCDYIAPSWDERHSHLKAHFQSGTTMDDWQQEDTDDVDEHKDTSYQEPENEGPKKEDPEDEEPENAMCDSDDSDSDCTSDDGDDFDANDSGSESDSDGGDDENDGDNNSNGQGGSNDSHHDHQGQDYNSSHMPPSSDGRGGSGYQMYQCLMSNTAAGWYSGNNLLGKADNDTPLCKLENSTGDHQSNGLSRRVKEEVSEKGGFSIVRKFLTQPFHRTNPHMAPSDSDHKRCFAIKEVRNDHIASFQREVRALSMLRQEHLVTMLAWYSSTNPNGSPIHSLVLEYADFDMAAFFSNIPQPTDATNVAKHWNELRDLAGGLKSIHQVPLKGQVGRIYHGLHADIKPDNILRIGNKWKLADFGFSDFVLAEGDKPPTFKVAGGTATYSPPEAFRPDSSHPYFAPTQAFDIWCFGCVLSEFATWVVLGPRGHNCMAIRSCQNGCNP</sequence>
<dbReference type="SUPFAM" id="SSF57667">
    <property type="entry name" value="beta-beta-alpha zinc fingers"/>
    <property type="match status" value="1"/>
</dbReference>
<keyword evidence="1" id="KW-0862">Zinc</keyword>
<comment type="caution">
    <text evidence="5">The sequence shown here is derived from an EMBL/GenBank/DDBJ whole genome shotgun (WGS) entry which is preliminary data.</text>
</comment>
<dbReference type="PANTHER" id="PTHR24359">
    <property type="entry name" value="SERINE/THREONINE-PROTEIN KINASE SBK1"/>
    <property type="match status" value="1"/>
</dbReference>
<evidence type="ECO:0000259" key="4">
    <source>
        <dbReference type="PROSITE" id="PS50157"/>
    </source>
</evidence>
<dbReference type="InterPro" id="IPR000719">
    <property type="entry name" value="Prot_kinase_dom"/>
</dbReference>
<protein>
    <recommendedName>
        <fullName evidence="7">Protein kinase domain-containing protein</fullName>
    </recommendedName>
</protein>
<dbReference type="InterPro" id="IPR036236">
    <property type="entry name" value="Znf_C2H2_sf"/>
</dbReference>
<feature type="domain" description="C2H2-type" evidence="4">
    <location>
        <begin position="295"/>
        <end position="325"/>
    </location>
</feature>
<keyword evidence="1" id="KW-0863">Zinc-finger</keyword>
<evidence type="ECO:0000313" key="5">
    <source>
        <dbReference type="EMBL" id="KAH7134990.1"/>
    </source>
</evidence>
<name>A0A9P9IXX0_9PLEO</name>
<dbReference type="GO" id="GO:0004674">
    <property type="term" value="F:protein serine/threonine kinase activity"/>
    <property type="evidence" value="ECO:0007669"/>
    <property type="project" value="TreeGrafter"/>
</dbReference>
<reference evidence="5" key="1">
    <citation type="journal article" date="2021" name="Nat. Commun.">
        <title>Genetic determinants of endophytism in the Arabidopsis root mycobiome.</title>
        <authorList>
            <person name="Mesny F."/>
            <person name="Miyauchi S."/>
            <person name="Thiergart T."/>
            <person name="Pickel B."/>
            <person name="Atanasova L."/>
            <person name="Karlsson M."/>
            <person name="Huettel B."/>
            <person name="Barry K.W."/>
            <person name="Haridas S."/>
            <person name="Chen C."/>
            <person name="Bauer D."/>
            <person name="Andreopoulos W."/>
            <person name="Pangilinan J."/>
            <person name="LaButti K."/>
            <person name="Riley R."/>
            <person name="Lipzen A."/>
            <person name="Clum A."/>
            <person name="Drula E."/>
            <person name="Henrissat B."/>
            <person name="Kohler A."/>
            <person name="Grigoriev I.V."/>
            <person name="Martin F.M."/>
            <person name="Hacquard S."/>
        </authorList>
    </citation>
    <scope>NUCLEOTIDE SEQUENCE</scope>
    <source>
        <strain evidence="5">MPI-CAGE-CH-0243</strain>
    </source>
</reference>
<dbReference type="Gene3D" id="3.30.160.60">
    <property type="entry name" value="Classic Zinc Finger"/>
    <property type="match status" value="1"/>
</dbReference>
<organism evidence="5 6">
    <name type="scientific">Dendryphion nanum</name>
    <dbReference type="NCBI Taxonomy" id="256645"/>
    <lineage>
        <taxon>Eukaryota</taxon>
        <taxon>Fungi</taxon>
        <taxon>Dikarya</taxon>
        <taxon>Ascomycota</taxon>
        <taxon>Pezizomycotina</taxon>
        <taxon>Dothideomycetes</taxon>
        <taxon>Pleosporomycetidae</taxon>
        <taxon>Pleosporales</taxon>
        <taxon>Torulaceae</taxon>
        <taxon>Dendryphion</taxon>
    </lineage>
</organism>
<feature type="compositionally biased region" description="Acidic residues" evidence="2">
    <location>
        <begin position="442"/>
        <end position="489"/>
    </location>
</feature>
<feature type="domain" description="Protein kinase" evidence="3">
    <location>
        <begin position="576"/>
        <end position="826"/>
    </location>
</feature>
<dbReference type="AlphaFoldDB" id="A0A9P9IXX0"/>
<dbReference type="OrthoDB" id="9992527at2759"/>
<evidence type="ECO:0000259" key="3">
    <source>
        <dbReference type="PROSITE" id="PS50011"/>
    </source>
</evidence>
<evidence type="ECO:0008006" key="7">
    <source>
        <dbReference type="Google" id="ProtNLM"/>
    </source>
</evidence>
<evidence type="ECO:0000256" key="2">
    <source>
        <dbReference type="SAM" id="MobiDB-lite"/>
    </source>
</evidence>
<keyword evidence="6" id="KW-1185">Reference proteome</keyword>
<dbReference type="PROSITE" id="PS50157">
    <property type="entry name" value="ZINC_FINGER_C2H2_2"/>
    <property type="match status" value="1"/>
</dbReference>
<feature type="region of interest" description="Disordered" evidence="2">
    <location>
        <begin position="408"/>
        <end position="527"/>
    </location>
</feature>
<feature type="region of interest" description="Disordered" evidence="2">
    <location>
        <begin position="138"/>
        <end position="162"/>
    </location>
</feature>
<dbReference type="GO" id="GO:0005524">
    <property type="term" value="F:ATP binding"/>
    <property type="evidence" value="ECO:0007669"/>
    <property type="project" value="InterPro"/>
</dbReference>
<evidence type="ECO:0000256" key="1">
    <source>
        <dbReference type="PROSITE-ProRule" id="PRU00042"/>
    </source>
</evidence>
<dbReference type="Proteomes" id="UP000700596">
    <property type="component" value="Unassembled WGS sequence"/>
</dbReference>
<dbReference type="InterPro" id="IPR013087">
    <property type="entry name" value="Znf_C2H2_type"/>
</dbReference>
<dbReference type="EMBL" id="JAGMWT010000002">
    <property type="protein sequence ID" value="KAH7134990.1"/>
    <property type="molecule type" value="Genomic_DNA"/>
</dbReference>